<name>A0A067TEQ1_GALM3</name>
<keyword evidence="1" id="KW-1133">Transmembrane helix</keyword>
<keyword evidence="1" id="KW-0472">Membrane</keyword>
<gene>
    <name evidence="2" type="ORF">GALMADRAFT_135933</name>
</gene>
<reference evidence="3" key="1">
    <citation type="journal article" date="2014" name="Proc. Natl. Acad. Sci. U.S.A.">
        <title>Extensive sampling of basidiomycete genomes demonstrates inadequacy of the white-rot/brown-rot paradigm for wood decay fungi.</title>
        <authorList>
            <person name="Riley R."/>
            <person name="Salamov A.A."/>
            <person name="Brown D.W."/>
            <person name="Nagy L.G."/>
            <person name="Floudas D."/>
            <person name="Held B.W."/>
            <person name="Levasseur A."/>
            <person name="Lombard V."/>
            <person name="Morin E."/>
            <person name="Otillar R."/>
            <person name="Lindquist E.A."/>
            <person name="Sun H."/>
            <person name="LaButti K.M."/>
            <person name="Schmutz J."/>
            <person name="Jabbour D."/>
            <person name="Luo H."/>
            <person name="Baker S.E."/>
            <person name="Pisabarro A.G."/>
            <person name="Walton J.D."/>
            <person name="Blanchette R.A."/>
            <person name="Henrissat B."/>
            <person name="Martin F."/>
            <person name="Cullen D."/>
            <person name="Hibbett D.S."/>
            <person name="Grigoriev I.V."/>
        </authorList>
    </citation>
    <scope>NUCLEOTIDE SEQUENCE [LARGE SCALE GENOMIC DNA]</scope>
    <source>
        <strain evidence="3">CBS 339.88</strain>
    </source>
</reference>
<dbReference type="OrthoDB" id="3197409at2759"/>
<evidence type="ECO:0000256" key="1">
    <source>
        <dbReference type="SAM" id="Phobius"/>
    </source>
</evidence>
<protein>
    <submittedName>
        <fullName evidence="2">Uncharacterized protein</fullName>
    </submittedName>
</protein>
<evidence type="ECO:0000313" key="3">
    <source>
        <dbReference type="Proteomes" id="UP000027222"/>
    </source>
</evidence>
<dbReference type="HOGENOM" id="CLU_110827_0_0_1"/>
<sequence>MFIRNFSFLALGFGILLPYGYYTAKEYLRLFHQNRCSNMINSEKPGISGRWLQSTVTSLYTPESAPAKEESAFKTLFFSAFSENAEIFVNHEKTTLERFQEELMTANFASSGTRSTIDWKELFEVPPNTEGATEAQGGIVAGVFVVTRFSKYLIRAAPAQRLNYNAFSAKIEPDKSNQPGVEGRNQLRINQLFITSLYKSPPINLVPIPHE</sequence>
<dbReference type="EMBL" id="KL142371">
    <property type="protein sequence ID" value="KDR80832.1"/>
    <property type="molecule type" value="Genomic_DNA"/>
</dbReference>
<keyword evidence="1" id="KW-0812">Transmembrane</keyword>
<accession>A0A067TEQ1</accession>
<dbReference type="AlphaFoldDB" id="A0A067TEQ1"/>
<organism evidence="2 3">
    <name type="scientific">Galerina marginata (strain CBS 339.88)</name>
    <dbReference type="NCBI Taxonomy" id="685588"/>
    <lineage>
        <taxon>Eukaryota</taxon>
        <taxon>Fungi</taxon>
        <taxon>Dikarya</taxon>
        <taxon>Basidiomycota</taxon>
        <taxon>Agaricomycotina</taxon>
        <taxon>Agaricomycetes</taxon>
        <taxon>Agaricomycetidae</taxon>
        <taxon>Agaricales</taxon>
        <taxon>Agaricineae</taxon>
        <taxon>Strophariaceae</taxon>
        <taxon>Galerina</taxon>
    </lineage>
</organism>
<feature type="transmembrane region" description="Helical" evidence="1">
    <location>
        <begin position="6"/>
        <end position="24"/>
    </location>
</feature>
<keyword evidence="3" id="KW-1185">Reference proteome</keyword>
<proteinExistence type="predicted"/>
<dbReference type="Proteomes" id="UP000027222">
    <property type="component" value="Unassembled WGS sequence"/>
</dbReference>
<dbReference type="STRING" id="685588.A0A067TEQ1"/>
<evidence type="ECO:0000313" key="2">
    <source>
        <dbReference type="EMBL" id="KDR80832.1"/>
    </source>
</evidence>